<reference evidence="2 3" key="1">
    <citation type="journal article" date="2018" name="Syst. Appl. Microbiol.">
        <title>Photobacterium carnosum sp. nov., isolated from spoiled modified atmosphere packaged poultry meat.</title>
        <authorList>
            <person name="Hilgarth M."/>
            <person name="Fuertes S."/>
            <person name="Ehrmann M."/>
            <person name="Vogel R.F."/>
        </authorList>
    </citation>
    <scope>NUCLEOTIDE SEQUENCE [LARGE SCALE GENOMIC DNA]</scope>
    <source>
        <strain evidence="2 3">TMW 2.2021</strain>
    </source>
</reference>
<keyword evidence="3" id="KW-1185">Reference proteome</keyword>
<proteinExistence type="predicted"/>
<dbReference type="SMART" id="SM00450">
    <property type="entry name" value="RHOD"/>
    <property type="match status" value="1"/>
</dbReference>
<dbReference type="Proteomes" id="UP000234420">
    <property type="component" value="Unassembled WGS sequence"/>
</dbReference>
<name>A0A2N4UR12_9GAMM</name>
<feature type="domain" description="Rhodanese" evidence="1">
    <location>
        <begin position="38"/>
        <end position="126"/>
    </location>
</feature>
<dbReference type="CDD" id="cd00158">
    <property type="entry name" value="RHOD"/>
    <property type="match status" value="1"/>
</dbReference>
<dbReference type="PROSITE" id="PS50206">
    <property type="entry name" value="RHODANESE_3"/>
    <property type="match status" value="1"/>
</dbReference>
<dbReference type="InterPro" id="IPR036873">
    <property type="entry name" value="Rhodanese-like_dom_sf"/>
</dbReference>
<dbReference type="PANTHER" id="PTHR45431:SF3">
    <property type="entry name" value="RHODANESE-LIKE DOMAIN-CONTAINING PROTEIN 15, CHLOROPLASTIC"/>
    <property type="match status" value="1"/>
</dbReference>
<evidence type="ECO:0000313" key="2">
    <source>
        <dbReference type="EMBL" id="PLC57457.1"/>
    </source>
</evidence>
<dbReference type="Gene3D" id="3.40.250.10">
    <property type="entry name" value="Rhodanese-like domain"/>
    <property type="match status" value="1"/>
</dbReference>
<dbReference type="InterPro" id="IPR052367">
    <property type="entry name" value="Thiosulfate_ST/Rhodanese-like"/>
</dbReference>
<accession>A0A2N4UR12</accession>
<comment type="caution">
    <text evidence="2">The sequence shown here is derived from an EMBL/GenBank/DDBJ whole genome shotgun (WGS) entry which is preliminary data.</text>
</comment>
<dbReference type="EMBL" id="NPIB01000015">
    <property type="protein sequence ID" value="PLC57457.1"/>
    <property type="molecule type" value="Genomic_DNA"/>
</dbReference>
<dbReference type="InterPro" id="IPR001763">
    <property type="entry name" value="Rhodanese-like_dom"/>
</dbReference>
<organism evidence="2 3">
    <name type="scientific">Photobacterium carnosum</name>
    <dbReference type="NCBI Taxonomy" id="2023717"/>
    <lineage>
        <taxon>Bacteria</taxon>
        <taxon>Pseudomonadati</taxon>
        <taxon>Pseudomonadota</taxon>
        <taxon>Gammaproteobacteria</taxon>
        <taxon>Vibrionales</taxon>
        <taxon>Vibrionaceae</taxon>
        <taxon>Photobacterium</taxon>
    </lineage>
</organism>
<dbReference type="PANTHER" id="PTHR45431">
    <property type="entry name" value="RHODANESE-LIKE DOMAIN-CONTAINING PROTEIN 15, CHLOROPLASTIC"/>
    <property type="match status" value="1"/>
</dbReference>
<evidence type="ECO:0000313" key="3">
    <source>
        <dbReference type="Proteomes" id="UP000234420"/>
    </source>
</evidence>
<dbReference type="SUPFAM" id="SSF52821">
    <property type="entry name" value="Rhodanese/Cell cycle control phosphatase"/>
    <property type="match status" value="1"/>
</dbReference>
<dbReference type="AlphaFoldDB" id="A0A2N4UR12"/>
<dbReference type="RefSeq" id="WP_101769191.1">
    <property type="nucleotide sequence ID" value="NZ_BPPU01000001.1"/>
</dbReference>
<sequence>MKHILKYKLLITILSLTAIVPISYAQNVSVQQFWQLQQQQPHVIIDVRTPTEFSQGHITSAINIPYQDIATIVTAYKDKDQPILLYCKSGRRAEIAATTLQELGYTAVYNGRNYQDLKATQPHPIPK</sequence>
<evidence type="ECO:0000259" key="1">
    <source>
        <dbReference type="PROSITE" id="PS50206"/>
    </source>
</evidence>
<gene>
    <name evidence="2" type="ORF">CIK00_12505</name>
</gene>
<protein>
    <recommendedName>
        <fullName evidence="1">Rhodanese domain-containing protein</fullName>
    </recommendedName>
</protein>
<dbReference type="Pfam" id="PF00581">
    <property type="entry name" value="Rhodanese"/>
    <property type="match status" value="1"/>
</dbReference>